<accession>A0A162URL7</accession>
<sequence>MKKLVLLTAVLSVVGLGMANAETAKVKPNKPLFEWTCADFLEVKTDYRPVAVAVVDMLNKQGKIEDAILDLEGVENISSQVRTVCESDPDVPFALTLKEIADSQAIMAERQAKEAAQAPAK</sequence>
<dbReference type="InterPro" id="IPR036831">
    <property type="entry name" value="HdeA_sf"/>
</dbReference>
<dbReference type="Pfam" id="PF06411">
    <property type="entry name" value="HdeA"/>
    <property type="match status" value="1"/>
</dbReference>
<evidence type="ECO:0000256" key="4">
    <source>
        <dbReference type="SAM" id="SignalP"/>
    </source>
</evidence>
<feature type="chain" id="PRO_5015051763" evidence="4">
    <location>
        <begin position="22"/>
        <end position="121"/>
    </location>
</feature>
<dbReference type="GeneID" id="58264388"/>
<organism evidence="5 6">
    <name type="scientific">Wohlfahrtiimonas chitiniclastica</name>
    <dbReference type="NCBI Taxonomy" id="400946"/>
    <lineage>
        <taxon>Bacteria</taxon>
        <taxon>Pseudomonadati</taxon>
        <taxon>Pseudomonadota</taxon>
        <taxon>Gammaproteobacteria</taxon>
        <taxon>Cardiobacteriales</taxon>
        <taxon>Ignatzschineriaceae</taxon>
        <taxon>Wohlfahrtiimonas</taxon>
    </lineage>
</organism>
<evidence type="ECO:0000256" key="3">
    <source>
        <dbReference type="ARBA" id="ARBA00023186"/>
    </source>
</evidence>
<keyword evidence="2" id="KW-0574">Periplasm</keyword>
<reference evidence="5" key="1">
    <citation type="submission" date="2021-03" db="EMBL/GenBank/DDBJ databases">
        <title>Identification and antibiotic profiling of Wohlfahrtiimonas chitiniclastica, an underestimated human pathogen.</title>
        <authorList>
            <person name="Kopf A."/>
            <person name="Bunk B."/>
            <person name="Coldewey S."/>
            <person name="Gunzer F."/>
            <person name="Riedel T."/>
            <person name="Schroettner P."/>
        </authorList>
    </citation>
    <scope>NUCLEOTIDE SEQUENCE</scope>
    <source>
        <strain evidence="5">DSM 100917</strain>
    </source>
</reference>
<proteinExistence type="predicted"/>
<dbReference type="EMBL" id="JAGIBU010000002">
    <property type="protein sequence ID" value="MBS7824299.1"/>
    <property type="molecule type" value="Genomic_DNA"/>
</dbReference>
<dbReference type="Gene3D" id="1.10.890.10">
    <property type="entry name" value="HNS-dependent expression A"/>
    <property type="match status" value="1"/>
</dbReference>
<dbReference type="RefSeq" id="WP_008315495.1">
    <property type="nucleotide sequence ID" value="NZ_CP115969.1"/>
</dbReference>
<dbReference type="SUPFAM" id="SSF47752">
    <property type="entry name" value="Protein HNS-dependent expression A, HdeA"/>
    <property type="match status" value="1"/>
</dbReference>
<name>A0A162URL7_9GAMM</name>
<feature type="signal peptide" evidence="4">
    <location>
        <begin position="1"/>
        <end position="21"/>
    </location>
</feature>
<protein>
    <submittedName>
        <fullName evidence="5">Acid stress chaperone HdeA</fullName>
    </submittedName>
</protein>
<dbReference type="InterPro" id="IPR038303">
    <property type="entry name" value="HdeA/HdeB_sf"/>
</dbReference>
<gene>
    <name evidence="5" type="ORF">J7561_03665</name>
</gene>
<comment type="caution">
    <text evidence="5">The sequence shown here is derived from an EMBL/GenBank/DDBJ whole genome shotgun (WGS) entry which is preliminary data.</text>
</comment>
<dbReference type="GO" id="GO:0071468">
    <property type="term" value="P:cellular response to acidic pH"/>
    <property type="evidence" value="ECO:0007669"/>
    <property type="project" value="InterPro"/>
</dbReference>
<keyword evidence="3" id="KW-0143">Chaperone</keyword>
<evidence type="ECO:0000256" key="2">
    <source>
        <dbReference type="ARBA" id="ARBA00022764"/>
    </source>
</evidence>
<keyword evidence="1 4" id="KW-0732">Signal</keyword>
<dbReference type="GO" id="GO:0030288">
    <property type="term" value="C:outer membrane-bounded periplasmic space"/>
    <property type="evidence" value="ECO:0007669"/>
    <property type="project" value="InterPro"/>
</dbReference>
<dbReference type="Proteomes" id="UP000680020">
    <property type="component" value="Unassembled WGS sequence"/>
</dbReference>
<dbReference type="InterPro" id="IPR010486">
    <property type="entry name" value="HNS-dep_expression_A/B"/>
</dbReference>
<dbReference type="AlphaFoldDB" id="A0A162URL7"/>
<evidence type="ECO:0000313" key="6">
    <source>
        <dbReference type="Proteomes" id="UP000680020"/>
    </source>
</evidence>
<evidence type="ECO:0000313" key="5">
    <source>
        <dbReference type="EMBL" id="MBS7824299.1"/>
    </source>
</evidence>
<evidence type="ECO:0000256" key="1">
    <source>
        <dbReference type="ARBA" id="ARBA00022729"/>
    </source>
</evidence>
<dbReference type="NCBIfam" id="NF007576">
    <property type="entry name" value="PRK10208.1"/>
    <property type="match status" value="1"/>
</dbReference>